<evidence type="ECO:0000256" key="1">
    <source>
        <dbReference type="SAM" id="MobiDB-lite"/>
    </source>
</evidence>
<reference evidence="4" key="1">
    <citation type="journal article" date="2019" name="Int. J. Syst. Evol. Microbiol.">
        <title>The Global Catalogue of Microorganisms (GCM) 10K type strain sequencing project: providing services to taxonomists for standard genome sequencing and annotation.</title>
        <authorList>
            <consortium name="The Broad Institute Genomics Platform"/>
            <consortium name="The Broad Institute Genome Sequencing Center for Infectious Disease"/>
            <person name="Wu L."/>
            <person name="Ma J."/>
        </authorList>
    </citation>
    <scope>NUCLEOTIDE SEQUENCE [LARGE SCALE GENOMIC DNA]</scope>
    <source>
        <strain evidence="4">CGMCC 1.16444</strain>
    </source>
</reference>
<protein>
    <submittedName>
        <fullName evidence="3">Uncharacterized protein</fullName>
    </submittedName>
</protein>
<gene>
    <name evidence="3" type="ORF">ACFPFW_18200</name>
</gene>
<keyword evidence="2" id="KW-0472">Membrane</keyword>
<feature type="transmembrane region" description="Helical" evidence="2">
    <location>
        <begin position="12"/>
        <end position="38"/>
    </location>
</feature>
<evidence type="ECO:0000313" key="3">
    <source>
        <dbReference type="EMBL" id="MFC5069951.1"/>
    </source>
</evidence>
<feature type="transmembrane region" description="Helical" evidence="2">
    <location>
        <begin position="44"/>
        <end position="77"/>
    </location>
</feature>
<dbReference type="RefSeq" id="WP_114958491.1">
    <property type="nucleotide sequence ID" value="NZ_JBHSJF010000008.1"/>
</dbReference>
<evidence type="ECO:0000256" key="2">
    <source>
        <dbReference type="SAM" id="Phobius"/>
    </source>
</evidence>
<comment type="caution">
    <text evidence="3">The sequence shown here is derived from an EMBL/GenBank/DDBJ whole genome shotgun (WGS) entry which is preliminary data.</text>
</comment>
<dbReference type="Proteomes" id="UP001595796">
    <property type="component" value="Unassembled WGS sequence"/>
</dbReference>
<evidence type="ECO:0000313" key="4">
    <source>
        <dbReference type="Proteomes" id="UP001595796"/>
    </source>
</evidence>
<feature type="region of interest" description="Disordered" evidence="1">
    <location>
        <begin position="117"/>
        <end position="136"/>
    </location>
</feature>
<keyword evidence="2" id="KW-1133">Transmembrane helix</keyword>
<organism evidence="3 4">
    <name type="scientific">Flaviflagellibacter deserti</name>
    <dbReference type="NCBI Taxonomy" id="2267266"/>
    <lineage>
        <taxon>Bacteria</taxon>
        <taxon>Pseudomonadati</taxon>
        <taxon>Pseudomonadota</taxon>
        <taxon>Alphaproteobacteria</taxon>
        <taxon>Hyphomicrobiales</taxon>
        <taxon>Flaviflagellibacter</taxon>
    </lineage>
</organism>
<keyword evidence="4" id="KW-1185">Reference proteome</keyword>
<keyword evidence="2" id="KW-0812">Transmembrane</keyword>
<sequence>MRRRFRSLLLRLTLAALVAIRLTLLAATLTAFGALLLFAATLPFGALALLLSSAFIAGGATLATFAAVALLLLLLALAPRAPLRGLLVGGGAGFGRRRGLREKNRRIRCIERPCRNGQGARNHGASKKYNSDRFHP</sequence>
<name>A0ABV9Z6W9_9HYPH</name>
<proteinExistence type="predicted"/>
<accession>A0ABV9Z6W9</accession>
<dbReference type="EMBL" id="JBHSJF010000008">
    <property type="protein sequence ID" value="MFC5069951.1"/>
    <property type="molecule type" value="Genomic_DNA"/>
</dbReference>